<dbReference type="RefSeq" id="WP_199463262.1">
    <property type="nucleotide sequence ID" value="NZ_JAEMUH010000012.1"/>
</dbReference>
<evidence type="ECO:0000313" key="3">
    <source>
        <dbReference type="Proteomes" id="UP000598488"/>
    </source>
</evidence>
<dbReference type="Proteomes" id="UP000598488">
    <property type="component" value="Unassembled WGS sequence"/>
</dbReference>
<sequence>MKYIVLVFSYALSSLAYAGICNAEIEKATSGINFGQIIGLIEKESDGYDTFTQSLRAIEPVVDLRRDNQFYLSNGQFKRKTVNLNGDALEGEFAGLYFSGTSSSSSPFGLFISFDNKSCKVRSVSYDVPL</sequence>
<dbReference type="EMBL" id="JAEMUH010000012">
    <property type="protein sequence ID" value="MBJ7551668.1"/>
    <property type="molecule type" value="Genomic_DNA"/>
</dbReference>
<feature type="signal peptide" evidence="1">
    <location>
        <begin position="1"/>
        <end position="18"/>
    </location>
</feature>
<evidence type="ECO:0000313" key="2">
    <source>
        <dbReference type="EMBL" id="MBJ7551668.1"/>
    </source>
</evidence>
<organism evidence="2 3">
    <name type="scientific">Marinomonas ostreistagni</name>
    <dbReference type="NCBI Taxonomy" id="359209"/>
    <lineage>
        <taxon>Bacteria</taxon>
        <taxon>Pseudomonadati</taxon>
        <taxon>Pseudomonadota</taxon>
        <taxon>Gammaproteobacteria</taxon>
        <taxon>Oceanospirillales</taxon>
        <taxon>Oceanospirillaceae</taxon>
        <taxon>Marinomonas</taxon>
    </lineage>
</organism>
<proteinExistence type="predicted"/>
<name>A0ABS0ZDC1_9GAMM</name>
<comment type="caution">
    <text evidence="2">The sequence shown here is derived from an EMBL/GenBank/DDBJ whole genome shotgun (WGS) entry which is preliminary data.</text>
</comment>
<accession>A0ABS0ZDC1</accession>
<keyword evidence="3" id="KW-1185">Reference proteome</keyword>
<reference evidence="2 3" key="1">
    <citation type="submission" date="2020-12" db="EMBL/GenBank/DDBJ databases">
        <title>Comparative genome analysis of fungal antagonists Marinomonas ostreistagni 398 and M. spartinae 468.</title>
        <authorList>
            <person name="Fields J.L."/>
            <person name="Mavrodi O.V."/>
            <person name="Biber P.D."/>
            <person name="Indest K.J."/>
            <person name="Mavrodi D.V."/>
        </authorList>
    </citation>
    <scope>NUCLEOTIDE SEQUENCE [LARGE SCALE GENOMIC DNA]</scope>
    <source>
        <strain evidence="2 3">USM7</strain>
    </source>
</reference>
<keyword evidence="1" id="KW-0732">Signal</keyword>
<feature type="chain" id="PRO_5045485517" evidence="1">
    <location>
        <begin position="19"/>
        <end position="130"/>
    </location>
</feature>
<protein>
    <submittedName>
        <fullName evidence="2">Uncharacterized protein</fullName>
    </submittedName>
</protein>
<gene>
    <name evidence="2" type="ORF">JHD44_13310</name>
</gene>
<evidence type="ECO:0000256" key="1">
    <source>
        <dbReference type="SAM" id="SignalP"/>
    </source>
</evidence>